<feature type="domain" description="SpaA-like prealbumin fold" evidence="7">
    <location>
        <begin position="468"/>
        <end position="554"/>
    </location>
</feature>
<evidence type="ECO:0000256" key="2">
    <source>
        <dbReference type="ARBA" id="ARBA00022525"/>
    </source>
</evidence>
<keyword evidence="9" id="KW-1185">Reference proteome</keyword>
<keyword evidence="5" id="KW-0812">Transmembrane</keyword>
<dbReference type="PANTHER" id="PTHR36108">
    <property type="entry name" value="COLOSSIN-B-RELATED"/>
    <property type="match status" value="1"/>
</dbReference>
<dbReference type="Gene3D" id="2.60.40.10">
    <property type="entry name" value="Immunoglobulins"/>
    <property type="match status" value="3"/>
</dbReference>
<dbReference type="RefSeq" id="WP_162148135.1">
    <property type="nucleotide sequence ID" value="NZ_AODF01000007.1"/>
</dbReference>
<evidence type="ECO:0000256" key="1">
    <source>
        <dbReference type="ARBA" id="ARBA00007257"/>
    </source>
</evidence>
<feature type="signal peptide" evidence="6">
    <location>
        <begin position="1"/>
        <end position="24"/>
    </location>
</feature>
<evidence type="ECO:0000313" key="9">
    <source>
        <dbReference type="Proteomes" id="UP000019249"/>
    </source>
</evidence>
<dbReference type="Pfam" id="PF17802">
    <property type="entry name" value="SpaA"/>
    <property type="match status" value="3"/>
</dbReference>
<keyword evidence="2" id="KW-0964">Secreted</keyword>
<sequence length="810" mass="88070">MKKIGILVVILFLLVPLGFSNVQADTMGNNSRTINSSISVNPDPIQGRNNVTVSANISGSAGDFQASNGEAVITIPKKTVADSNELKPNNVLVPSPFVYDRTEQDEFGDYQIIVKLDPNEVDENEAINATITIDYSAPLFQESSTESFKIEYAGTSDKKDVEVIGEDSSPNKIFYKWYQYSTDPSREIGLLDINDPAKNRFVLAVNYSELNLKNVVVTDTLPPDTELTYPNTFPGASGDTSVVDNIRILKVQGFDDEHKPTGFTYVTDQYQDKISYDAAKKEIRVDFGDISSDEAYLVEYALEAQNLDMGKQINTANLTADGYDLTKEFPVMPLLTSDSSFSLKKSVDKSKINIGEHNLEYTLEFGVKSGANIPAGITITDPLPDKMTITEITHIDEDYFDYTVSEDGKLLTLVTKKEITKDSAQKVSFNVDIEGSMQVGDQFTNVGILHISDMELNTNSATTVVYDGRVQIIKVDDTTGERLAGATFEILDESGTVVYEGTTNEKGELLSTPLAIGNYQVVETKAPEGYELSKKVHNIEVTGSETEPIVLSIDNTLQTGSVTLIKTDQADSDLLLPGAEFSLLDEDGKVLYEKLTTDENGEISVDQLKPGKYSFVETKAPEGYLLDETPISFVIEKGQNETLKLGVTNQKDAGAVELTKVDKKDHTKRLADAEFKLVDEAGKTIKEDLTTDSNGMLTVSDLAPGKYAFIETKAPKGYELDETPISFNIQSGEEKAVQVTVENVKQTKTPDGDKGTGGGNSGGGSSNGNSSDSDHGSKLPSTGDVAGFLAVMLGLLLIVAASRNLKKKTR</sequence>
<comment type="similarity">
    <text evidence="1">Belongs to the serine-aspartate repeat-containing protein (SDr) family.</text>
</comment>
<dbReference type="InterPro" id="IPR041033">
    <property type="entry name" value="SpaA_PFL_dom_1"/>
</dbReference>
<accession>A0ABP3B042</accession>
<dbReference type="Proteomes" id="UP000019249">
    <property type="component" value="Unassembled WGS sequence"/>
</dbReference>
<dbReference type="SUPFAM" id="SSF49478">
    <property type="entry name" value="Cna protein B-type domain"/>
    <property type="match status" value="3"/>
</dbReference>
<evidence type="ECO:0000256" key="4">
    <source>
        <dbReference type="SAM" id="MobiDB-lite"/>
    </source>
</evidence>
<evidence type="ECO:0000256" key="6">
    <source>
        <dbReference type="SAM" id="SignalP"/>
    </source>
</evidence>
<comment type="caution">
    <text evidence="8">The sequence shown here is derived from an EMBL/GenBank/DDBJ whole genome shotgun (WGS) entry which is preliminary data.</text>
</comment>
<feature type="region of interest" description="Disordered" evidence="4">
    <location>
        <begin position="743"/>
        <end position="779"/>
    </location>
</feature>
<keyword evidence="5" id="KW-1133">Transmembrane helix</keyword>
<protein>
    <submittedName>
        <fullName evidence="8">Collagen adhesion protein</fullName>
    </submittedName>
</protein>
<feature type="chain" id="PRO_5046059937" evidence="6">
    <location>
        <begin position="25"/>
        <end position="810"/>
    </location>
</feature>
<keyword evidence="3 6" id="KW-0732">Signal</keyword>
<dbReference type="EMBL" id="AODF01000007">
    <property type="protein sequence ID" value="EUJ33197.1"/>
    <property type="molecule type" value="Genomic_DNA"/>
</dbReference>
<name>A0ABP3B042_9LIST</name>
<gene>
    <name evidence="8" type="ORF">MFLO_04660</name>
</gene>
<evidence type="ECO:0000256" key="5">
    <source>
        <dbReference type="SAM" id="Phobius"/>
    </source>
</evidence>
<dbReference type="InterPro" id="IPR013783">
    <property type="entry name" value="Ig-like_fold"/>
</dbReference>
<organism evidence="8 9">
    <name type="scientific">Listeria floridensis FSL S10-1187</name>
    <dbReference type="NCBI Taxonomy" id="1265817"/>
    <lineage>
        <taxon>Bacteria</taxon>
        <taxon>Bacillati</taxon>
        <taxon>Bacillota</taxon>
        <taxon>Bacilli</taxon>
        <taxon>Bacillales</taxon>
        <taxon>Listeriaceae</taxon>
        <taxon>Listeria</taxon>
    </lineage>
</organism>
<feature type="transmembrane region" description="Helical" evidence="5">
    <location>
        <begin position="785"/>
        <end position="805"/>
    </location>
</feature>
<reference evidence="8 9" key="1">
    <citation type="journal article" date="2014" name="Int. J. Syst. Evol. Microbiol.">
        <title>Listeria floridensis sp. nov., Listeria aquatica sp. nov., Listeria cornellensis sp. nov., Listeria riparia sp. nov. and Listeria grandensis sp. nov., from agricultural and natural environments.</title>
        <authorList>
            <person name="den Bakker H.C."/>
            <person name="Warchocki S."/>
            <person name="Wright E.M."/>
            <person name="Allred A.F."/>
            <person name="Ahlstrom C."/>
            <person name="Manuel C.S."/>
            <person name="Stasiewicz M.J."/>
            <person name="Burrell A."/>
            <person name="Roof S."/>
            <person name="Strawn L."/>
            <person name="Fortes E.D."/>
            <person name="Nightingale K.K."/>
            <person name="Kephart D."/>
            <person name="Wiedmann M."/>
        </authorList>
    </citation>
    <scope>NUCLEOTIDE SEQUENCE [LARGE SCALE GENOMIC DNA]</scope>
    <source>
        <strain evidence="8 9">FSL S10-1187</strain>
    </source>
</reference>
<evidence type="ECO:0000313" key="8">
    <source>
        <dbReference type="EMBL" id="EUJ33197.1"/>
    </source>
</evidence>
<keyword evidence="5" id="KW-0472">Membrane</keyword>
<feature type="domain" description="SpaA-like prealbumin fold" evidence="7">
    <location>
        <begin position="560"/>
        <end position="649"/>
    </location>
</feature>
<evidence type="ECO:0000259" key="7">
    <source>
        <dbReference type="Pfam" id="PF17802"/>
    </source>
</evidence>
<feature type="compositionally biased region" description="Gly residues" evidence="4">
    <location>
        <begin position="755"/>
        <end position="766"/>
    </location>
</feature>
<dbReference type="PANTHER" id="PTHR36108:SF13">
    <property type="entry name" value="COLOSSIN-B-RELATED"/>
    <property type="match status" value="1"/>
</dbReference>
<evidence type="ECO:0000256" key="3">
    <source>
        <dbReference type="ARBA" id="ARBA00022729"/>
    </source>
</evidence>
<proteinExistence type="inferred from homology"/>
<feature type="domain" description="SpaA-like prealbumin fold" evidence="7">
    <location>
        <begin position="655"/>
        <end position="743"/>
    </location>
</feature>